<dbReference type="SMART" id="SM00717">
    <property type="entry name" value="SANT"/>
    <property type="match status" value="1"/>
</dbReference>
<name>A0AAD5SWN5_9FUNG</name>
<dbReference type="EMBL" id="JADGJH010001736">
    <property type="protein sequence ID" value="KAJ3110378.1"/>
    <property type="molecule type" value="Genomic_DNA"/>
</dbReference>
<dbReference type="Gene3D" id="1.10.10.60">
    <property type="entry name" value="Homeodomain-like"/>
    <property type="match status" value="1"/>
</dbReference>
<evidence type="ECO:0000259" key="2">
    <source>
        <dbReference type="SMART" id="SM00717"/>
    </source>
</evidence>
<protein>
    <recommendedName>
        <fullName evidence="2">Myb-like domain-containing protein</fullName>
    </recommendedName>
</protein>
<accession>A0AAD5SWN5</accession>
<dbReference type="AlphaFoldDB" id="A0AAD5SWN5"/>
<dbReference type="SUPFAM" id="SSF46689">
    <property type="entry name" value="Homeodomain-like"/>
    <property type="match status" value="1"/>
</dbReference>
<dbReference type="Proteomes" id="UP001211907">
    <property type="component" value="Unassembled WGS sequence"/>
</dbReference>
<proteinExistence type="predicted"/>
<sequence length="971" mass="109331">MPTTRTTIKPERTARRGSTSLTETSSLLIAPTGRSSAALKPESPVFDKAKPSNLKLDASPQPQPKQQQTLAQKQSPSQTFLQTQSQERKSSRIKIETGIFASESKHKKKKGQHEEKEQEEHDKIEEKKETEKMKGKKKLKETQETDQNKKEEKVTVAVIENNNTNDDSDDTESGGFLLGRPEKARDATDLVHVTKKADDIIIGVLWHIPRGYRTYESLIDHFNTFQENNYVSFCIHESGRRPTFALLSQLQRFQIAHILTLSSYLERKNPTAKYNESFTFTALERIVHILDTAYWDKINTGHFLVDIEMKVQMVANKISHAKKTDKDDPFDLLKPPSTYIESRLSTNQKTHSVYDVVDPDDFEPRYWNEKEQTYTPSPELELHIEANKNPPVISPKRPLTSPAFLKAKKLKETDDKFQQDLDVLYNRPIKLFSKIGSVRINLPNQAKAKDDGEASRIEEDEVDGEYDKEEHRETDKEEHNTVVTAVKTVEENGHERAVTVAKKNNTSPEISRAGKNGKKSFLDRQDGAVKIQFFSPIEASRAAEKSLLLFSPSSSPSSSPLPIINSSASSKITINSGDDNTNQEVVYDFDDLPADEQNQIEEDRDDFNNWQSLSDGSPLRILDVGTNDRPQEIALEKYSASETSSNAATSKKSKGKARAETPLTQVTSSAFMVLSHADPKTTQLLKKVSKKADEYLQSLSQQSHEYTRSTATTAAVTPVMSQLRVSENLQGSDVNVGDRSNSGRTQGGRGGSGTGINTSVNGTRKRNQRKFDDDDYDEYQDNDGKDKDGEDDNESEDEVEDELKNTPRNRRRTNEDSAIVEVEQEGQGANINDDNNVGIGNMSTSQIASRNAAMLRQGIRPHENRTEIQRLLASAEAAAANVNRLLPKIPIGRKRWTEDEIAALMEGMVLYGSAWSKIERVYGRMGNQRLRDRNQIDLKDKARNEAKRRVKLNLPLGIFSSMYSHSLRTRD</sequence>
<feature type="domain" description="Myb-like" evidence="2">
    <location>
        <begin position="892"/>
        <end position="948"/>
    </location>
</feature>
<dbReference type="GO" id="GO:0010833">
    <property type="term" value="P:telomere maintenance via telomere lengthening"/>
    <property type="evidence" value="ECO:0007669"/>
    <property type="project" value="TreeGrafter"/>
</dbReference>
<feature type="compositionally biased region" description="Basic and acidic residues" evidence="1">
    <location>
        <begin position="468"/>
        <end position="479"/>
    </location>
</feature>
<feature type="compositionally biased region" description="Basic and acidic residues" evidence="1">
    <location>
        <begin position="140"/>
        <end position="153"/>
    </location>
</feature>
<dbReference type="PANTHER" id="PTHR47807">
    <property type="entry name" value="PROTEIN TBF1"/>
    <property type="match status" value="1"/>
</dbReference>
<dbReference type="GO" id="GO:0003691">
    <property type="term" value="F:double-stranded telomeric DNA binding"/>
    <property type="evidence" value="ECO:0007669"/>
    <property type="project" value="TreeGrafter"/>
</dbReference>
<feature type="compositionally biased region" description="Low complexity" evidence="1">
    <location>
        <begin position="640"/>
        <end position="650"/>
    </location>
</feature>
<feature type="compositionally biased region" description="Basic and acidic residues" evidence="1">
    <location>
        <begin position="86"/>
        <end position="95"/>
    </location>
</feature>
<feature type="region of interest" description="Disordered" evidence="1">
    <location>
        <begin position="446"/>
        <end position="479"/>
    </location>
</feature>
<feature type="compositionally biased region" description="Low complexity" evidence="1">
    <location>
        <begin position="58"/>
        <end position="78"/>
    </location>
</feature>
<evidence type="ECO:0000313" key="4">
    <source>
        <dbReference type="Proteomes" id="UP001211907"/>
    </source>
</evidence>
<keyword evidence="4" id="KW-1185">Reference proteome</keyword>
<dbReference type="InterPro" id="IPR001005">
    <property type="entry name" value="SANT/Myb"/>
</dbReference>
<feature type="compositionally biased region" description="Basic and acidic residues" evidence="1">
    <location>
        <begin position="447"/>
        <end position="457"/>
    </location>
</feature>
<feature type="compositionally biased region" description="Low complexity" evidence="1">
    <location>
        <begin position="18"/>
        <end position="28"/>
    </location>
</feature>
<feature type="region of interest" description="Disordered" evidence="1">
    <location>
        <begin position="1"/>
        <end position="153"/>
    </location>
</feature>
<dbReference type="InterPro" id="IPR052833">
    <property type="entry name" value="Telomeric_DNA-bd_trans-reg"/>
</dbReference>
<feature type="region of interest" description="Disordered" evidence="1">
    <location>
        <begin position="638"/>
        <end position="661"/>
    </location>
</feature>
<feature type="region of interest" description="Disordered" evidence="1">
    <location>
        <begin position="728"/>
        <end position="818"/>
    </location>
</feature>
<evidence type="ECO:0000256" key="1">
    <source>
        <dbReference type="SAM" id="MobiDB-lite"/>
    </source>
</evidence>
<reference evidence="3" key="1">
    <citation type="submission" date="2020-05" db="EMBL/GenBank/DDBJ databases">
        <title>Phylogenomic resolution of chytrid fungi.</title>
        <authorList>
            <person name="Stajich J.E."/>
            <person name="Amses K."/>
            <person name="Simmons R."/>
            <person name="Seto K."/>
            <person name="Myers J."/>
            <person name="Bonds A."/>
            <person name="Quandt C.A."/>
            <person name="Barry K."/>
            <person name="Liu P."/>
            <person name="Grigoriev I."/>
            <person name="Longcore J.E."/>
            <person name="James T.Y."/>
        </authorList>
    </citation>
    <scope>NUCLEOTIDE SEQUENCE</scope>
    <source>
        <strain evidence="3">JEL0513</strain>
    </source>
</reference>
<feature type="compositionally biased region" description="Acidic residues" evidence="1">
    <location>
        <begin position="789"/>
        <end position="801"/>
    </location>
</feature>
<feature type="compositionally biased region" description="Basic and acidic residues" evidence="1">
    <location>
        <begin position="112"/>
        <end position="133"/>
    </location>
</feature>
<dbReference type="PANTHER" id="PTHR47807:SF1">
    <property type="entry name" value="PROTEIN TBF1"/>
    <property type="match status" value="1"/>
</dbReference>
<evidence type="ECO:0000313" key="3">
    <source>
        <dbReference type="EMBL" id="KAJ3110378.1"/>
    </source>
</evidence>
<feature type="compositionally biased region" description="Gly residues" evidence="1">
    <location>
        <begin position="745"/>
        <end position="754"/>
    </location>
</feature>
<organism evidence="3 4">
    <name type="scientific">Physocladia obscura</name>
    <dbReference type="NCBI Taxonomy" id="109957"/>
    <lineage>
        <taxon>Eukaryota</taxon>
        <taxon>Fungi</taxon>
        <taxon>Fungi incertae sedis</taxon>
        <taxon>Chytridiomycota</taxon>
        <taxon>Chytridiomycota incertae sedis</taxon>
        <taxon>Chytridiomycetes</taxon>
        <taxon>Chytridiales</taxon>
        <taxon>Chytriomycetaceae</taxon>
        <taxon>Physocladia</taxon>
    </lineage>
</organism>
<comment type="caution">
    <text evidence="3">The sequence shown here is derived from an EMBL/GenBank/DDBJ whole genome shotgun (WGS) entry which is preliminary data.</text>
</comment>
<gene>
    <name evidence="3" type="ORF">HK100_003055</name>
</gene>
<feature type="compositionally biased region" description="Acidic residues" evidence="1">
    <location>
        <begin position="458"/>
        <end position="467"/>
    </location>
</feature>
<dbReference type="CDD" id="cd11660">
    <property type="entry name" value="SANT_TRF"/>
    <property type="match status" value="1"/>
</dbReference>
<dbReference type="InterPro" id="IPR009057">
    <property type="entry name" value="Homeodomain-like_sf"/>
</dbReference>